<dbReference type="EMBL" id="JAGGMR010000001">
    <property type="protein sequence ID" value="MBP2192499.1"/>
    <property type="molecule type" value="Genomic_DNA"/>
</dbReference>
<proteinExistence type="predicted"/>
<gene>
    <name evidence="1" type="ORF">BJ987_005400</name>
</gene>
<comment type="caution">
    <text evidence="1">The sequence shown here is derived from an EMBL/GenBank/DDBJ whole genome shotgun (WGS) entry which is preliminary data.</text>
</comment>
<accession>A0ABS4QLC6</accession>
<evidence type="ECO:0000313" key="2">
    <source>
        <dbReference type="Proteomes" id="UP001519325"/>
    </source>
</evidence>
<evidence type="ECO:0000313" key="1">
    <source>
        <dbReference type="EMBL" id="MBP2192499.1"/>
    </source>
</evidence>
<name>A0ABS4QLC6_9NOCA</name>
<protein>
    <submittedName>
        <fullName evidence="1">Uncharacterized protein</fullName>
    </submittedName>
</protein>
<keyword evidence="2" id="KW-1185">Reference proteome</keyword>
<organism evidence="1 2">
    <name type="scientific">Nocardia goodfellowii</name>
    <dbReference type="NCBI Taxonomy" id="882446"/>
    <lineage>
        <taxon>Bacteria</taxon>
        <taxon>Bacillati</taxon>
        <taxon>Actinomycetota</taxon>
        <taxon>Actinomycetes</taxon>
        <taxon>Mycobacteriales</taxon>
        <taxon>Nocardiaceae</taxon>
        <taxon>Nocardia</taxon>
    </lineage>
</organism>
<dbReference type="RefSeq" id="WP_209895372.1">
    <property type="nucleotide sequence ID" value="NZ_JAGGMR010000001.1"/>
</dbReference>
<dbReference type="Proteomes" id="UP001519325">
    <property type="component" value="Unassembled WGS sequence"/>
</dbReference>
<reference evidence="1 2" key="1">
    <citation type="submission" date="2021-03" db="EMBL/GenBank/DDBJ databases">
        <title>Sequencing the genomes of 1000 actinobacteria strains.</title>
        <authorList>
            <person name="Klenk H.-P."/>
        </authorList>
    </citation>
    <scope>NUCLEOTIDE SEQUENCE [LARGE SCALE GENOMIC DNA]</scope>
    <source>
        <strain evidence="1 2">DSM 45516</strain>
    </source>
</reference>
<sequence length="180" mass="19664">MAATPEDLRTRTTRLRGGASQTVVLESILAVADGPWLGDLDVDGRGTAELRMHLAGCCRFAAVVTSAGKLGEVRMTDAGGERTLSTKLANRRGWDTEKMPKPPSWLDYALNWVSTASLSVDRRAVIEWRLTGADRKLAGMDDTIESMRASLHEREHLRAQLAAEIAALRAEMDSLHQPAL</sequence>